<dbReference type="GeneID" id="117145563"/>
<keyword evidence="7" id="KW-1185">Reference proteome</keyword>
<gene>
    <name evidence="8" type="primary">LOC117145563</name>
</gene>
<dbReference type="Gene3D" id="2.40.50.40">
    <property type="match status" value="2"/>
</dbReference>
<protein>
    <submittedName>
        <fullName evidence="8">Heterochromatin protein 1</fullName>
    </submittedName>
</protein>
<dbReference type="GO" id="GO:0000792">
    <property type="term" value="C:heterochromatin"/>
    <property type="evidence" value="ECO:0007669"/>
    <property type="project" value="UniProtKB-ARBA"/>
</dbReference>
<name>A0A6P8KE65_DROMA</name>
<evidence type="ECO:0000256" key="3">
    <source>
        <dbReference type="ARBA" id="ARBA00022454"/>
    </source>
</evidence>
<evidence type="ECO:0000313" key="7">
    <source>
        <dbReference type="Proteomes" id="UP000515162"/>
    </source>
</evidence>
<dbReference type="InterPro" id="IPR016197">
    <property type="entry name" value="Chromo-like_dom_sf"/>
</dbReference>
<evidence type="ECO:0000256" key="2">
    <source>
        <dbReference type="ARBA" id="ARBA00004286"/>
    </source>
</evidence>
<evidence type="ECO:0000259" key="6">
    <source>
        <dbReference type="PROSITE" id="PS50013"/>
    </source>
</evidence>
<organism evidence="7 8">
    <name type="scientific">Drosophila mauritiana</name>
    <name type="common">Fruit fly</name>
    <dbReference type="NCBI Taxonomy" id="7226"/>
    <lineage>
        <taxon>Eukaryota</taxon>
        <taxon>Metazoa</taxon>
        <taxon>Ecdysozoa</taxon>
        <taxon>Arthropoda</taxon>
        <taxon>Hexapoda</taxon>
        <taxon>Insecta</taxon>
        <taxon>Pterygota</taxon>
        <taxon>Neoptera</taxon>
        <taxon>Endopterygota</taxon>
        <taxon>Diptera</taxon>
        <taxon>Brachycera</taxon>
        <taxon>Muscomorpha</taxon>
        <taxon>Ephydroidea</taxon>
        <taxon>Drosophilidae</taxon>
        <taxon>Drosophila</taxon>
        <taxon>Sophophora</taxon>
    </lineage>
</organism>
<dbReference type="SMART" id="SM00300">
    <property type="entry name" value="ChSh"/>
    <property type="match status" value="1"/>
</dbReference>
<dbReference type="PROSITE" id="PS50013">
    <property type="entry name" value="CHROMO_2"/>
    <property type="match status" value="1"/>
</dbReference>
<dbReference type="InterPro" id="IPR008251">
    <property type="entry name" value="Chromo_shadow_dom"/>
</dbReference>
<sequence>MDSDVDCGETISNFSESSMDYEETEEYIVERILDRRRYMGQIQYLVKWLDYSDEDNTWESAADLDCHSLINSFESQISLKRGQELNNQYESKAKRLKIDPCLVVDSPFNHGFTAQEILKGSKNNGEISFLIRFCHLDQPQVVPSGIAYVEIPQMVLKFYENHCDFHDLNNRNNYIS</sequence>
<dbReference type="Pfam" id="PF01393">
    <property type="entry name" value="Chromo_shadow"/>
    <property type="match status" value="1"/>
</dbReference>
<dbReference type="InterPro" id="IPR023780">
    <property type="entry name" value="Chromo_domain"/>
</dbReference>
<dbReference type="SMART" id="SM00298">
    <property type="entry name" value="CHROMO"/>
    <property type="match status" value="1"/>
</dbReference>
<evidence type="ECO:0000256" key="5">
    <source>
        <dbReference type="ARBA" id="ARBA00023242"/>
    </source>
</evidence>
<dbReference type="InterPro" id="IPR023779">
    <property type="entry name" value="Chromodomain_CS"/>
</dbReference>
<dbReference type="CTD" id="41108"/>
<feature type="domain" description="Chromo" evidence="6">
    <location>
        <begin position="27"/>
        <end position="85"/>
    </location>
</feature>
<dbReference type="InterPro" id="IPR051219">
    <property type="entry name" value="Heterochromatin_chromo-domain"/>
</dbReference>
<dbReference type="SUPFAM" id="SSF54160">
    <property type="entry name" value="Chromo domain-like"/>
    <property type="match status" value="2"/>
</dbReference>
<dbReference type="PANTHER" id="PTHR22812">
    <property type="entry name" value="CHROMOBOX PROTEIN"/>
    <property type="match status" value="1"/>
</dbReference>
<dbReference type="GO" id="GO:0005634">
    <property type="term" value="C:nucleus"/>
    <property type="evidence" value="ECO:0007669"/>
    <property type="project" value="UniProtKB-SubCell"/>
</dbReference>
<dbReference type="PROSITE" id="PS00598">
    <property type="entry name" value="CHROMO_1"/>
    <property type="match status" value="1"/>
</dbReference>
<keyword evidence="5" id="KW-0539">Nucleus</keyword>
<keyword evidence="3" id="KW-0158">Chromosome</keyword>
<evidence type="ECO:0000256" key="1">
    <source>
        <dbReference type="ARBA" id="ARBA00004123"/>
    </source>
</evidence>
<reference evidence="8" key="1">
    <citation type="submission" date="2025-08" db="UniProtKB">
        <authorList>
            <consortium name="RefSeq"/>
        </authorList>
    </citation>
    <scope>IDENTIFICATION</scope>
    <source>
        <strain evidence="8">Mau12</strain>
        <tissue evidence="8">Whole Body</tissue>
    </source>
</reference>
<dbReference type="AlphaFoldDB" id="A0A6P8KE65"/>
<dbReference type="InterPro" id="IPR000953">
    <property type="entry name" value="Chromo/chromo_shadow_dom"/>
</dbReference>
<dbReference type="Pfam" id="PF00385">
    <property type="entry name" value="Chromo"/>
    <property type="match status" value="1"/>
</dbReference>
<dbReference type="CDD" id="cd00024">
    <property type="entry name" value="CD_CSD"/>
    <property type="match status" value="1"/>
</dbReference>
<dbReference type="RefSeq" id="XP_033167158.1">
    <property type="nucleotide sequence ID" value="XM_033311267.1"/>
</dbReference>
<keyword evidence="4" id="KW-0677">Repeat</keyword>
<evidence type="ECO:0000313" key="8">
    <source>
        <dbReference type="RefSeq" id="XP_033167158.1"/>
    </source>
</evidence>
<proteinExistence type="predicted"/>
<dbReference type="CDD" id="cd18981">
    <property type="entry name" value="CSD_HP1e_insect"/>
    <property type="match status" value="1"/>
</dbReference>
<accession>A0A6P8KE65</accession>
<evidence type="ECO:0000256" key="4">
    <source>
        <dbReference type="ARBA" id="ARBA00022737"/>
    </source>
</evidence>
<comment type="subcellular location">
    <subcellularLocation>
        <location evidence="2">Chromosome</location>
    </subcellularLocation>
    <subcellularLocation>
        <location evidence="1">Nucleus</location>
    </subcellularLocation>
</comment>
<dbReference type="Proteomes" id="UP000515162">
    <property type="component" value="Chromosome 3R"/>
</dbReference>
<dbReference type="FunFam" id="2.40.50.40:FF:000031">
    <property type="entry name" value="Heterochromatin protein 1"/>
    <property type="match status" value="1"/>
</dbReference>